<dbReference type="KEGG" id="cld:CLSPO_c22770"/>
<dbReference type="EMBL" id="CP009225">
    <property type="protein sequence ID" value="AKC62997.1"/>
    <property type="molecule type" value="Genomic_DNA"/>
</dbReference>
<dbReference type="InterPro" id="IPR049739">
    <property type="entry name" value="YraL-like"/>
</dbReference>
<dbReference type="SUPFAM" id="SSF46689">
    <property type="entry name" value="Homeodomain-like"/>
    <property type="match status" value="1"/>
</dbReference>
<dbReference type="InterPro" id="IPR009057">
    <property type="entry name" value="Homeodomain-like_sf"/>
</dbReference>
<dbReference type="AlphaFoldDB" id="A0A7U4LN61"/>
<accession>A0A7U4LN61</accession>
<dbReference type="InterPro" id="IPR052411">
    <property type="entry name" value="c-mor_Regulatory_Protein"/>
</dbReference>
<gene>
    <name evidence="1" type="ORF">CLSPO_c22770</name>
</gene>
<dbReference type="RefSeq" id="WP_033060056.1">
    <property type="nucleotide sequence ID" value="NZ_CP009225.1"/>
</dbReference>
<sequence>MSYIKAKDILPKEVLDLIQIYIDGEYLYIPRKESNKKSWGDTTKSKIAIQARNKEILEKYIQGIPVNDLADIYFLSPKTIYKIISNYNKSS</sequence>
<dbReference type="NCBIfam" id="NF040785">
    <property type="entry name" value="CD3324_fam"/>
    <property type="match status" value="1"/>
</dbReference>
<dbReference type="Proteomes" id="UP000033052">
    <property type="component" value="Chromosome"/>
</dbReference>
<name>A0A7U4LN61_CLOSG</name>
<protein>
    <submittedName>
        <fullName evidence="1">Uncharacterized protein</fullName>
    </submittedName>
</protein>
<dbReference type="Gene3D" id="1.10.10.60">
    <property type="entry name" value="Homeodomain-like"/>
    <property type="match status" value="1"/>
</dbReference>
<organism evidence="1 2">
    <name type="scientific">Clostridium sporogenes</name>
    <dbReference type="NCBI Taxonomy" id="1509"/>
    <lineage>
        <taxon>Bacteria</taxon>
        <taxon>Bacillati</taxon>
        <taxon>Bacillota</taxon>
        <taxon>Clostridia</taxon>
        <taxon>Eubacteriales</taxon>
        <taxon>Clostridiaceae</taxon>
        <taxon>Clostridium</taxon>
    </lineage>
</organism>
<reference evidence="1 2" key="1">
    <citation type="journal article" date="2015" name="PLoS ONE">
        <title>A universal mariner transposon system for forward genetic studies in the genus clostridium.</title>
        <authorList>
            <person name="Zhang Y."/>
            <person name="Grosse-Honebrink A."/>
            <person name="Minton N.P."/>
        </authorList>
    </citation>
    <scope>NUCLEOTIDE SEQUENCE [LARGE SCALE GENOMIC DNA]</scope>
    <source>
        <strain evidence="1 2">NCIMB 10696</strain>
    </source>
</reference>
<dbReference type="PANTHER" id="PTHR37812">
    <property type="entry name" value="MU-LIKE PROPHAGE FLUMU PROTEIN C"/>
    <property type="match status" value="1"/>
</dbReference>
<proteinExistence type="predicted"/>
<dbReference type="PANTHER" id="PTHR37812:SF1">
    <property type="entry name" value="MU-LIKE PROPHAGE FLUMU PROTEIN C"/>
    <property type="match status" value="1"/>
</dbReference>
<dbReference type="GeneID" id="92938970"/>
<evidence type="ECO:0000313" key="2">
    <source>
        <dbReference type="Proteomes" id="UP000033052"/>
    </source>
</evidence>
<evidence type="ECO:0000313" key="1">
    <source>
        <dbReference type="EMBL" id="AKC62997.1"/>
    </source>
</evidence>